<comment type="caution">
    <text evidence="2">The sequence shown here is derived from an EMBL/GenBank/DDBJ whole genome shotgun (WGS) entry which is preliminary data.</text>
</comment>
<dbReference type="SUPFAM" id="SSF46565">
    <property type="entry name" value="Chaperone J-domain"/>
    <property type="match status" value="1"/>
</dbReference>
<keyword evidence="3" id="KW-1185">Reference proteome</keyword>
<dbReference type="CDD" id="cd10747">
    <property type="entry name" value="DnaJ_C"/>
    <property type="match status" value="1"/>
</dbReference>
<evidence type="ECO:0000313" key="3">
    <source>
        <dbReference type="Proteomes" id="UP001209681"/>
    </source>
</evidence>
<evidence type="ECO:0000259" key="1">
    <source>
        <dbReference type="PROSITE" id="PS50076"/>
    </source>
</evidence>
<dbReference type="PRINTS" id="PR00625">
    <property type="entry name" value="JDOMAIN"/>
</dbReference>
<feature type="domain" description="J" evidence="1">
    <location>
        <begin position="5"/>
        <end position="70"/>
    </location>
</feature>
<dbReference type="InterPro" id="IPR036869">
    <property type="entry name" value="J_dom_sf"/>
</dbReference>
<dbReference type="PANTHER" id="PTHR43888">
    <property type="entry name" value="DNAJ-LIKE-2, ISOFORM A-RELATED"/>
    <property type="match status" value="1"/>
</dbReference>
<sequence length="297" mass="33454">MSHTDYYTLLGVDRRASADEIKKAYRRLAVKHHPDKNPNDPGAEATFKKISEAYAVLSDPEKRQQYDMYGSTGFQQRYSQEDIFRNFDFSDIFREFGFGGSGFSSFFGNNSRKGSSRFHQAPAKGQDRIYRLPLTLREIAEGTQKTLSFSIQDKNEQLQVRIPKGMLPGKKIRLAGKGDPAGFGGEPGDLYIQASLVPDPIFRHEGQDLYMDHSIRLTEALLGTRIRVPTLDGSELEVNIAPGTPHKTRMRIPGRGLPVMQRPQEKGDLFINVFIDMPKTLSAEQKNLVENLKDTGI</sequence>
<organism evidence="2 3">
    <name type="scientific">Desulfobotulus pelophilus</name>
    <dbReference type="NCBI Taxonomy" id="2823377"/>
    <lineage>
        <taxon>Bacteria</taxon>
        <taxon>Pseudomonadati</taxon>
        <taxon>Thermodesulfobacteriota</taxon>
        <taxon>Desulfobacteria</taxon>
        <taxon>Desulfobacterales</taxon>
        <taxon>Desulfobacteraceae</taxon>
        <taxon>Desulfobotulus</taxon>
    </lineage>
</organism>
<dbReference type="InterPro" id="IPR002939">
    <property type="entry name" value="DnaJ_C"/>
</dbReference>
<dbReference type="Gene3D" id="1.10.287.110">
    <property type="entry name" value="DnaJ domain"/>
    <property type="match status" value="1"/>
</dbReference>
<dbReference type="SMART" id="SM00271">
    <property type="entry name" value="DnaJ"/>
    <property type="match status" value="1"/>
</dbReference>
<dbReference type="InterPro" id="IPR001623">
    <property type="entry name" value="DnaJ_domain"/>
</dbReference>
<name>A0ABT3NB76_9BACT</name>
<gene>
    <name evidence="2" type="ORF">OOT00_12105</name>
</gene>
<dbReference type="SUPFAM" id="SSF49493">
    <property type="entry name" value="HSP40/DnaJ peptide-binding domain"/>
    <property type="match status" value="2"/>
</dbReference>
<evidence type="ECO:0000313" key="2">
    <source>
        <dbReference type="EMBL" id="MCW7754724.1"/>
    </source>
</evidence>
<accession>A0ABT3NB76</accession>
<proteinExistence type="predicted"/>
<dbReference type="Gene3D" id="2.60.260.20">
    <property type="entry name" value="Urease metallochaperone UreE, N-terminal domain"/>
    <property type="match status" value="2"/>
</dbReference>
<dbReference type="InterPro" id="IPR008971">
    <property type="entry name" value="HSP40/DnaJ_pept-bd"/>
</dbReference>
<dbReference type="CDD" id="cd06257">
    <property type="entry name" value="DnaJ"/>
    <property type="match status" value="1"/>
</dbReference>
<dbReference type="Pfam" id="PF00226">
    <property type="entry name" value="DnaJ"/>
    <property type="match status" value="1"/>
</dbReference>
<dbReference type="Proteomes" id="UP001209681">
    <property type="component" value="Unassembled WGS sequence"/>
</dbReference>
<dbReference type="InterPro" id="IPR018253">
    <property type="entry name" value="DnaJ_domain_CS"/>
</dbReference>
<dbReference type="EMBL" id="JAPFPW010000015">
    <property type="protein sequence ID" value="MCW7754724.1"/>
    <property type="molecule type" value="Genomic_DNA"/>
</dbReference>
<dbReference type="PROSITE" id="PS50076">
    <property type="entry name" value="DNAJ_2"/>
    <property type="match status" value="1"/>
</dbReference>
<dbReference type="Pfam" id="PF01556">
    <property type="entry name" value="DnaJ_C"/>
    <property type="match status" value="1"/>
</dbReference>
<dbReference type="RefSeq" id="WP_265425638.1">
    <property type="nucleotide sequence ID" value="NZ_JAPFPW010000015.1"/>
</dbReference>
<protein>
    <submittedName>
        <fullName evidence="2">J domain-containing protein</fullName>
    </submittedName>
</protein>
<reference evidence="2 3" key="1">
    <citation type="submission" date="2022-11" db="EMBL/GenBank/DDBJ databases">
        <title>Desulfobotulus tamanensis H1 sp. nov. - anaerobic, alkaliphilic, sulphate reducing bacterium isolated from terrestrial mud volcano.</title>
        <authorList>
            <person name="Frolova A."/>
            <person name="Merkel A.Y."/>
            <person name="Slobodkin A.I."/>
        </authorList>
    </citation>
    <scope>NUCLEOTIDE SEQUENCE [LARGE SCALE GENOMIC DNA]</scope>
    <source>
        <strain evidence="2 3">H1</strain>
    </source>
</reference>
<dbReference type="InterPro" id="IPR044713">
    <property type="entry name" value="DNJA1/2-like"/>
</dbReference>
<dbReference type="PROSITE" id="PS00636">
    <property type="entry name" value="DNAJ_1"/>
    <property type="match status" value="1"/>
</dbReference>